<dbReference type="InterPro" id="IPR051198">
    <property type="entry name" value="BchE-like"/>
</dbReference>
<feature type="domain" description="B12-binding" evidence="9">
    <location>
        <begin position="11"/>
        <end position="142"/>
    </location>
</feature>
<dbReference type="SUPFAM" id="SSF102114">
    <property type="entry name" value="Radical SAM enzymes"/>
    <property type="match status" value="1"/>
</dbReference>
<gene>
    <name evidence="11" type="ORF">BDD21_0788</name>
</gene>
<dbReference type="Proteomes" id="UP000274556">
    <property type="component" value="Unassembled WGS sequence"/>
</dbReference>
<dbReference type="InterPro" id="IPR007197">
    <property type="entry name" value="rSAM"/>
</dbReference>
<evidence type="ECO:0000313" key="12">
    <source>
        <dbReference type="Proteomes" id="UP000274556"/>
    </source>
</evidence>
<dbReference type="Gene3D" id="3.40.50.280">
    <property type="entry name" value="Cobalamin-binding domain"/>
    <property type="match status" value="1"/>
</dbReference>
<dbReference type="SFLD" id="SFLDG01082">
    <property type="entry name" value="B12-binding_domain_containing"/>
    <property type="match status" value="1"/>
</dbReference>
<proteinExistence type="predicted"/>
<keyword evidence="6" id="KW-0479">Metal-binding</keyword>
<comment type="caution">
    <text evidence="11">The sequence shown here is derived from an EMBL/GenBank/DDBJ whole genome shotgun (WGS) entry which is preliminary data.</text>
</comment>
<dbReference type="GO" id="GO:0005829">
    <property type="term" value="C:cytosol"/>
    <property type="evidence" value="ECO:0007669"/>
    <property type="project" value="TreeGrafter"/>
</dbReference>
<evidence type="ECO:0000256" key="7">
    <source>
        <dbReference type="ARBA" id="ARBA00023004"/>
    </source>
</evidence>
<evidence type="ECO:0000313" key="11">
    <source>
        <dbReference type="EMBL" id="RKT43453.1"/>
    </source>
</evidence>
<evidence type="ECO:0000256" key="5">
    <source>
        <dbReference type="ARBA" id="ARBA00022691"/>
    </source>
</evidence>
<keyword evidence="4" id="KW-0808">Transferase</keyword>
<dbReference type="Pfam" id="PF02310">
    <property type="entry name" value="B12-binding"/>
    <property type="match status" value="1"/>
</dbReference>
<keyword evidence="7" id="KW-0408">Iron</keyword>
<dbReference type="RefSeq" id="WP_120796024.1">
    <property type="nucleotide sequence ID" value="NZ_RBXL01000001.1"/>
</dbReference>
<dbReference type="EMBL" id="RBXL01000001">
    <property type="protein sequence ID" value="RKT43453.1"/>
    <property type="molecule type" value="Genomic_DNA"/>
</dbReference>
<keyword evidence="3" id="KW-0489">Methyltransferase</keyword>
<dbReference type="SMART" id="SM00729">
    <property type="entry name" value="Elp3"/>
    <property type="match status" value="1"/>
</dbReference>
<reference evidence="11 12" key="1">
    <citation type="submission" date="2018-10" db="EMBL/GenBank/DDBJ databases">
        <title>Genomic Encyclopedia of Archaeal and Bacterial Type Strains, Phase II (KMG-II): from individual species to whole genera.</title>
        <authorList>
            <person name="Goeker M."/>
        </authorList>
    </citation>
    <scope>NUCLEOTIDE SEQUENCE [LARGE SCALE GENOMIC DNA]</scope>
    <source>
        <strain evidence="11 12">DSM 235</strain>
    </source>
</reference>
<dbReference type="OrthoDB" id="9801424at2"/>
<dbReference type="GO" id="GO:0046872">
    <property type="term" value="F:metal ion binding"/>
    <property type="evidence" value="ECO:0007669"/>
    <property type="project" value="UniProtKB-KW"/>
</dbReference>
<keyword evidence="5" id="KW-0949">S-adenosyl-L-methionine</keyword>
<dbReference type="PANTHER" id="PTHR43409:SF7">
    <property type="entry name" value="BLL1977 PROTEIN"/>
    <property type="match status" value="1"/>
</dbReference>
<evidence type="ECO:0000256" key="3">
    <source>
        <dbReference type="ARBA" id="ARBA00022603"/>
    </source>
</evidence>
<comment type="cofactor">
    <cofactor evidence="1">
        <name>[4Fe-4S] cluster</name>
        <dbReference type="ChEBI" id="CHEBI:49883"/>
    </cofactor>
</comment>
<evidence type="ECO:0000256" key="1">
    <source>
        <dbReference type="ARBA" id="ARBA00001966"/>
    </source>
</evidence>
<evidence type="ECO:0000259" key="9">
    <source>
        <dbReference type="PROSITE" id="PS51332"/>
    </source>
</evidence>
<dbReference type="AlphaFoldDB" id="A0A495V4C4"/>
<dbReference type="CDD" id="cd02068">
    <property type="entry name" value="radical_SAM_B12_BD"/>
    <property type="match status" value="1"/>
</dbReference>
<evidence type="ECO:0000259" key="10">
    <source>
        <dbReference type="PROSITE" id="PS51918"/>
    </source>
</evidence>
<dbReference type="SFLD" id="SFLDS00029">
    <property type="entry name" value="Radical_SAM"/>
    <property type="match status" value="1"/>
</dbReference>
<evidence type="ECO:0000256" key="2">
    <source>
        <dbReference type="ARBA" id="ARBA00022485"/>
    </source>
</evidence>
<dbReference type="InterPro" id="IPR034466">
    <property type="entry name" value="Methyltransferase_Class_B"/>
</dbReference>
<dbReference type="SFLD" id="SFLDG01123">
    <property type="entry name" value="methyltransferase_(Class_B)"/>
    <property type="match status" value="1"/>
</dbReference>
<accession>A0A495V4C4</accession>
<name>A0A495V4C4_9GAMM</name>
<dbReference type="InterPro" id="IPR020612">
    <property type="entry name" value="Methylthiotransferase_CS"/>
</dbReference>
<dbReference type="GO" id="GO:0051539">
    <property type="term" value="F:4 iron, 4 sulfur cluster binding"/>
    <property type="evidence" value="ECO:0007669"/>
    <property type="project" value="UniProtKB-KW"/>
</dbReference>
<organism evidence="11 12">
    <name type="scientific">Thiocapsa rosea</name>
    <dbReference type="NCBI Taxonomy" id="69360"/>
    <lineage>
        <taxon>Bacteria</taxon>
        <taxon>Pseudomonadati</taxon>
        <taxon>Pseudomonadota</taxon>
        <taxon>Gammaproteobacteria</taxon>
        <taxon>Chromatiales</taxon>
        <taxon>Chromatiaceae</taxon>
        <taxon>Thiocapsa</taxon>
    </lineage>
</organism>
<dbReference type="InterPro" id="IPR058240">
    <property type="entry name" value="rSAM_sf"/>
</dbReference>
<evidence type="ECO:0000256" key="8">
    <source>
        <dbReference type="ARBA" id="ARBA00023014"/>
    </source>
</evidence>
<sequence length="486" mass="54829">MHILLIKPKARLRSVLGLQAFQRMEPLELGYLAAAAGPEHDTRILDLRLAAWPELDLLDSLRRFRPDLVGITGYSHEASSVKRIASRVRRSLPGTTIVVGGHHATVAPRDYRIEAIDAIVRGEGCAPFAQIVGALAAGRGLEDIPQVLLPNRSWRDDEERLWPLFPDPAMLPLPRRDLWDTRHYRSIWTGEKLPRWHPLFPRVAMVRTSWGCRMKCSFCIVPHLCGGIHRTRPVQSVVEEIASLAVDHVYFCDDENFIDEPFAWALAEALEARGVKKRYFAWTRATTVNRSPELLRRWREIGLDAAFIGFEFPSDAELKRAAKGGTVAANERALERLRAMDVAVHAAFMVQPEYRALEFARLRDYVSRLPPVQCSFTVCTPSPGTPDYQAMQPRIWVDNPHDLHDCMHPLTPTALPLREFVRSFAEQAHVALEKVPMRVNRHLAAPDQMMRVALAGRKYHQGLASIDRDYPAALRGKTAAAISPEG</sequence>
<dbReference type="GO" id="GO:0003824">
    <property type="term" value="F:catalytic activity"/>
    <property type="evidence" value="ECO:0007669"/>
    <property type="project" value="InterPro"/>
</dbReference>
<keyword evidence="12" id="KW-1185">Reference proteome</keyword>
<dbReference type="PROSITE" id="PS01278">
    <property type="entry name" value="MTTASE_RADICAL"/>
    <property type="match status" value="1"/>
</dbReference>
<dbReference type="InterPro" id="IPR006638">
    <property type="entry name" value="Elp3/MiaA/NifB-like_rSAM"/>
</dbReference>
<dbReference type="PANTHER" id="PTHR43409">
    <property type="entry name" value="ANAEROBIC MAGNESIUM-PROTOPORPHYRIN IX MONOMETHYL ESTER CYCLASE-RELATED"/>
    <property type="match status" value="1"/>
</dbReference>
<dbReference type="Pfam" id="PF04055">
    <property type="entry name" value="Radical_SAM"/>
    <property type="match status" value="1"/>
</dbReference>
<dbReference type="PROSITE" id="PS51918">
    <property type="entry name" value="RADICAL_SAM"/>
    <property type="match status" value="1"/>
</dbReference>
<dbReference type="GO" id="GO:0031419">
    <property type="term" value="F:cobalamin binding"/>
    <property type="evidence" value="ECO:0007669"/>
    <property type="project" value="InterPro"/>
</dbReference>
<evidence type="ECO:0000256" key="4">
    <source>
        <dbReference type="ARBA" id="ARBA00022679"/>
    </source>
</evidence>
<keyword evidence="2" id="KW-0004">4Fe-4S</keyword>
<dbReference type="InterPro" id="IPR006158">
    <property type="entry name" value="Cobalamin-bd"/>
</dbReference>
<dbReference type="PROSITE" id="PS51332">
    <property type="entry name" value="B12_BINDING"/>
    <property type="match status" value="1"/>
</dbReference>
<keyword evidence="8" id="KW-0411">Iron-sulfur</keyword>
<evidence type="ECO:0000256" key="6">
    <source>
        <dbReference type="ARBA" id="ARBA00022723"/>
    </source>
</evidence>
<feature type="domain" description="Radical SAM core" evidence="10">
    <location>
        <begin position="198"/>
        <end position="418"/>
    </location>
</feature>
<dbReference type="InterPro" id="IPR023404">
    <property type="entry name" value="rSAM_horseshoe"/>
</dbReference>
<dbReference type="Gene3D" id="3.80.30.20">
    <property type="entry name" value="tm_1862 like domain"/>
    <property type="match status" value="1"/>
</dbReference>
<protein>
    <submittedName>
        <fullName evidence="11">Radical SAM superfamily enzyme YgiQ (UPF0313 family)</fullName>
    </submittedName>
</protein>